<sequence>MTRTGAQLRIARNAAGVSLRAMAARTNFSKGHLSNVEAGRRSVTPDVVLAYERALGDAVDRRGLLTGMAATVVASTAVADLIRAGFTAALHGGGPVDSWLARVDEYGQLYMTVGADQLQRRLAADLVVLQQHLDSAPLWGVAARLLTTFGKTTGDSDEAVSWYRLATTAADRSEDNQVRVWVRGRAALALAYEGARLATAVELADQALAIDDTPSPGRLTALVARAQAAAVHGDRTGALRLLDDARRMFDVAGSSEQTSDFAIPEWRFHTFASMLLSRLGDPAAAAEQDAADRTRPPELLRFATHIELHRGLMLAKAGDVTGGTAYARAALGRLPAEKRSQSLKLMLAEVECGRQPAVS</sequence>
<dbReference type="SUPFAM" id="SSF47413">
    <property type="entry name" value="lambda repressor-like DNA-binding domains"/>
    <property type="match status" value="1"/>
</dbReference>
<dbReference type="Gene3D" id="1.10.260.40">
    <property type="entry name" value="lambda repressor-like DNA-binding domains"/>
    <property type="match status" value="1"/>
</dbReference>
<dbReference type="SUPFAM" id="SSF48452">
    <property type="entry name" value="TPR-like"/>
    <property type="match status" value="1"/>
</dbReference>
<dbReference type="Proteomes" id="UP000722989">
    <property type="component" value="Unassembled WGS sequence"/>
</dbReference>
<evidence type="ECO:0000259" key="1">
    <source>
        <dbReference type="PROSITE" id="PS50943"/>
    </source>
</evidence>
<dbReference type="InterPro" id="IPR001387">
    <property type="entry name" value="Cro/C1-type_HTH"/>
</dbReference>
<evidence type="ECO:0000313" key="3">
    <source>
        <dbReference type="Proteomes" id="UP000722989"/>
    </source>
</evidence>
<dbReference type="CDD" id="cd00093">
    <property type="entry name" value="HTH_XRE"/>
    <property type="match status" value="1"/>
</dbReference>
<comment type="caution">
    <text evidence="2">The sequence shown here is derived from an EMBL/GenBank/DDBJ whole genome shotgun (WGS) entry which is preliminary data.</text>
</comment>
<organism evidence="2 3">
    <name type="scientific">Planosporangium thailandense</name>
    <dbReference type="NCBI Taxonomy" id="765197"/>
    <lineage>
        <taxon>Bacteria</taxon>
        <taxon>Bacillati</taxon>
        <taxon>Actinomycetota</taxon>
        <taxon>Actinomycetes</taxon>
        <taxon>Micromonosporales</taxon>
        <taxon>Micromonosporaceae</taxon>
        <taxon>Planosporangium</taxon>
    </lineage>
</organism>
<keyword evidence="3" id="KW-1185">Reference proteome</keyword>
<evidence type="ECO:0000313" key="2">
    <source>
        <dbReference type="EMBL" id="NJC72412.1"/>
    </source>
</evidence>
<dbReference type="SMART" id="SM00530">
    <property type="entry name" value="HTH_XRE"/>
    <property type="match status" value="1"/>
</dbReference>
<feature type="domain" description="HTH cro/C1-type" evidence="1">
    <location>
        <begin position="8"/>
        <end position="62"/>
    </location>
</feature>
<gene>
    <name evidence="2" type="ORF">HC031_22215</name>
</gene>
<dbReference type="EMBL" id="JAATVY010000018">
    <property type="protein sequence ID" value="NJC72412.1"/>
    <property type="molecule type" value="Genomic_DNA"/>
</dbReference>
<dbReference type="InterPro" id="IPR011990">
    <property type="entry name" value="TPR-like_helical_dom_sf"/>
</dbReference>
<dbReference type="InterPro" id="IPR010982">
    <property type="entry name" value="Lambda_DNA-bd_dom_sf"/>
</dbReference>
<dbReference type="Gene3D" id="1.25.40.10">
    <property type="entry name" value="Tetratricopeptide repeat domain"/>
    <property type="match status" value="1"/>
</dbReference>
<dbReference type="Pfam" id="PF13560">
    <property type="entry name" value="HTH_31"/>
    <property type="match status" value="1"/>
</dbReference>
<accession>A0ABX0Y2R6</accession>
<reference evidence="2 3" key="1">
    <citation type="submission" date="2020-03" db="EMBL/GenBank/DDBJ databases">
        <title>WGS of the type strain of Planosporangium spp.</title>
        <authorList>
            <person name="Thawai C."/>
        </authorList>
    </citation>
    <scope>NUCLEOTIDE SEQUENCE [LARGE SCALE GENOMIC DNA]</scope>
    <source>
        <strain evidence="2 3">TBRC 5610</strain>
    </source>
</reference>
<dbReference type="RefSeq" id="WP_167927380.1">
    <property type="nucleotide sequence ID" value="NZ_JAATVY010000018.1"/>
</dbReference>
<name>A0ABX0Y2R6_9ACTN</name>
<dbReference type="PROSITE" id="PS50943">
    <property type="entry name" value="HTH_CROC1"/>
    <property type="match status" value="1"/>
</dbReference>
<protein>
    <submittedName>
        <fullName evidence="2">Helix-turn-helix transcriptional regulator</fullName>
    </submittedName>
</protein>
<proteinExistence type="predicted"/>